<feature type="region of interest" description="Disordered" evidence="6">
    <location>
        <begin position="426"/>
        <end position="459"/>
    </location>
</feature>
<evidence type="ECO:0000256" key="2">
    <source>
        <dbReference type="ARBA" id="ARBA00007181"/>
    </source>
</evidence>
<evidence type="ECO:0000313" key="9">
    <source>
        <dbReference type="Ensembl" id="ENSKMAP00000019445.1"/>
    </source>
</evidence>
<feature type="compositionally biased region" description="Low complexity" evidence="6">
    <location>
        <begin position="332"/>
        <end position="347"/>
    </location>
</feature>
<dbReference type="GO" id="GO:0007099">
    <property type="term" value="P:centriole replication"/>
    <property type="evidence" value="ECO:0007669"/>
    <property type="project" value="TreeGrafter"/>
</dbReference>
<dbReference type="AlphaFoldDB" id="A0A3Q3ASP4"/>
<feature type="domain" description="CEP63/Deup1 CEP152 binding coiled coil" evidence="8">
    <location>
        <begin position="405"/>
        <end position="440"/>
    </location>
</feature>
<dbReference type="PANTHER" id="PTHR18875:SF3">
    <property type="entry name" value="CENTROSOMAL PROTEIN OF 63 KDA"/>
    <property type="match status" value="1"/>
</dbReference>
<dbReference type="Pfam" id="PF17045">
    <property type="entry name" value="CEP63"/>
    <property type="match status" value="1"/>
</dbReference>
<comment type="subcellular location">
    <subcellularLocation>
        <location evidence="1">Cytoplasm</location>
    </subcellularLocation>
</comment>
<feature type="region of interest" description="Disordered" evidence="6">
    <location>
        <begin position="315"/>
        <end position="397"/>
    </location>
</feature>
<evidence type="ECO:0000256" key="1">
    <source>
        <dbReference type="ARBA" id="ARBA00004496"/>
    </source>
</evidence>
<dbReference type="Proteomes" id="UP000264800">
    <property type="component" value="Unplaced"/>
</dbReference>
<dbReference type="InterPro" id="IPR057656">
    <property type="entry name" value="CEP63/Deup1_CC"/>
</dbReference>
<dbReference type="InterPro" id="IPR031470">
    <property type="entry name" value="CEP63/Deup1_N"/>
</dbReference>
<feature type="domain" description="CEP63/Deup1 N-terminal" evidence="7">
    <location>
        <begin position="10"/>
        <end position="253"/>
    </location>
</feature>
<comment type="similarity">
    <text evidence="2">Belongs to the CEP63 family.</text>
</comment>
<dbReference type="STRING" id="37003.ENSKMAP00000019445"/>
<evidence type="ECO:0000256" key="6">
    <source>
        <dbReference type="SAM" id="MobiDB-lite"/>
    </source>
</evidence>
<reference evidence="9" key="1">
    <citation type="submission" date="2025-08" db="UniProtKB">
        <authorList>
            <consortium name="Ensembl"/>
        </authorList>
    </citation>
    <scope>IDENTIFICATION</scope>
</reference>
<dbReference type="GO" id="GO:0005737">
    <property type="term" value="C:cytoplasm"/>
    <property type="evidence" value="ECO:0007669"/>
    <property type="project" value="UniProtKB-SubCell"/>
</dbReference>
<feature type="compositionally biased region" description="Polar residues" evidence="6">
    <location>
        <begin position="435"/>
        <end position="445"/>
    </location>
</feature>
<organism evidence="9 10">
    <name type="scientific">Kryptolebias marmoratus</name>
    <name type="common">Mangrove killifish</name>
    <name type="synonym">Rivulus marmoratus</name>
    <dbReference type="NCBI Taxonomy" id="37003"/>
    <lineage>
        <taxon>Eukaryota</taxon>
        <taxon>Metazoa</taxon>
        <taxon>Chordata</taxon>
        <taxon>Craniata</taxon>
        <taxon>Vertebrata</taxon>
        <taxon>Euteleostomi</taxon>
        <taxon>Actinopterygii</taxon>
        <taxon>Neopterygii</taxon>
        <taxon>Teleostei</taxon>
        <taxon>Neoteleostei</taxon>
        <taxon>Acanthomorphata</taxon>
        <taxon>Ovalentaria</taxon>
        <taxon>Atherinomorphae</taxon>
        <taxon>Cyprinodontiformes</taxon>
        <taxon>Rivulidae</taxon>
        <taxon>Kryptolebias</taxon>
    </lineage>
</organism>
<name>A0A3Q3ASP4_KRYMA</name>
<evidence type="ECO:0000313" key="10">
    <source>
        <dbReference type="Proteomes" id="UP000264800"/>
    </source>
</evidence>
<proteinExistence type="inferred from homology"/>
<dbReference type="GO" id="GO:0098535">
    <property type="term" value="P:de novo centriole assembly involved in multi-ciliated epithelial cell differentiation"/>
    <property type="evidence" value="ECO:0007669"/>
    <property type="project" value="TreeGrafter"/>
</dbReference>
<feature type="compositionally biased region" description="Polar residues" evidence="6">
    <location>
        <begin position="315"/>
        <end position="331"/>
    </location>
</feature>
<evidence type="ECO:0000256" key="5">
    <source>
        <dbReference type="SAM" id="Coils"/>
    </source>
</evidence>
<dbReference type="Pfam" id="PF25771">
    <property type="entry name" value="CC_CEP152-bind"/>
    <property type="match status" value="1"/>
</dbReference>
<dbReference type="GeneTree" id="ENSGT00940000153190"/>
<evidence type="ECO:0000256" key="3">
    <source>
        <dbReference type="ARBA" id="ARBA00022490"/>
    </source>
</evidence>
<dbReference type="OrthoDB" id="10007333at2759"/>
<dbReference type="GeneID" id="108240220"/>
<feature type="coiled-coil region" evidence="5">
    <location>
        <begin position="78"/>
        <end position="112"/>
    </location>
</feature>
<reference evidence="9" key="2">
    <citation type="submission" date="2025-09" db="UniProtKB">
        <authorList>
            <consortium name="Ensembl"/>
        </authorList>
    </citation>
    <scope>IDENTIFICATION</scope>
</reference>
<accession>A0A3Q3ASP4</accession>
<keyword evidence="10" id="KW-1185">Reference proteome</keyword>
<dbReference type="RefSeq" id="XP_017279031.1">
    <property type="nucleotide sequence ID" value="XM_017423542.3"/>
</dbReference>
<feature type="compositionally biased region" description="Polar residues" evidence="6">
    <location>
        <begin position="368"/>
        <end position="380"/>
    </location>
</feature>
<evidence type="ECO:0000259" key="8">
    <source>
        <dbReference type="Pfam" id="PF25771"/>
    </source>
</evidence>
<dbReference type="GO" id="GO:0005814">
    <property type="term" value="C:centriole"/>
    <property type="evidence" value="ECO:0007669"/>
    <property type="project" value="TreeGrafter"/>
</dbReference>
<keyword evidence="4 5" id="KW-0175">Coiled coil</keyword>
<dbReference type="KEGG" id="kmr:108240220"/>
<dbReference type="Ensembl" id="ENSKMAT00000019709.1">
    <property type="protein sequence ID" value="ENSKMAP00000019445.1"/>
    <property type="gene ID" value="ENSKMAG00000014462.1"/>
</dbReference>
<protein>
    <submittedName>
        <fullName evidence="9">Centrosomal protein 63</fullName>
    </submittedName>
</protein>
<evidence type="ECO:0000256" key="4">
    <source>
        <dbReference type="ARBA" id="ARBA00023054"/>
    </source>
</evidence>
<dbReference type="CTD" id="80254"/>
<dbReference type="PANTHER" id="PTHR18875">
    <property type="entry name" value="SARCOMA ANTIGEN NY-SAR-24/CYTOSKELETAL PROTEIN SOJO"/>
    <property type="match status" value="1"/>
</dbReference>
<evidence type="ECO:0000259" key="7">
    <source>
        <dbReference type="Pfam" id="PF17045"/>
    </source>
</evidence>
<keyword evidence="3" id="KW-0963">Cytoplasm</keyword>
<feature type="coiled-coil region" evidence="5">
    <location>
        <begin position="141"/>
        <end position="203"/>
    </location>
</feature>
<sequence length="459" mass="52659">MQNPDLSSVLSSCEPELQELMRQIDIMIYHQKRHWEADVRALELRVKSGEEELLTSKNIIERRNLEIGLLHKQIEDILTHYQELVSKSEQQLQKVQEELDKLKRSYQKLQRKQLKEADGGAKETELSKEYQQRSAEWEQLRALHQNQVTTLEAQNKSLMEELFDMKNKWASWQVDHRVCCSELQCLRAELEKAQATVHSQERELERLRPFETLTERYQKEQRGDPSVTSPMECYVSSQSCLEQENHRLRQELAKMRPQLHGPNQPCQENYERALLSHAIADQPQPDQDGFQVQENTTHYEGEIQRLFKELQNLSQTPTEQLHSQTQNTRIHSSSSSSSSSSFLSSCSTRLTKRASVPTLSPNKPAAGGQSSDSEDFLTSGSRKKGIPSPSLEGPLSVLPAHGTISRFLEEESLRSEELLQKLDLHIQGMKEDNTRTVSKYRTSGSGPEADQSSEHSGRQ</sequence>